<sequence length="74" mass="8052">VVGWYERRGYRRVRAHEHRWTSVDPRTRQVTASGTAATWVLRRPLDGHDADTRPGTGTGTGTGTDAGSGTEEAS</sequence>
<evidence type="ECO:0000313" key="3">
    <source>
        <dbReference type="Proteomes" id="UP000777774"/>
    </source>
</evidence>
<dbReference type="RefSeq" id="WP_210728397.1">
    <property type="nucleotide sequence ID" value="NZ_JAAXOY010000217.1"/>
</dbReference>
<dbReference type="Proteomes" id="UP000777774">
    <property type="component" value="Unassembled WGS sequence"/>
</dbReference>
<organism evidence="2 3">
    <name type="scientific">Cellulomonas septica</name>
    <dbReference type="NCBI Taxonomy" id="285080"/>
    <lineage>
        <taxon>Bacteria</taxon>
        <taxon>Bacillati</taxon>
        <taxon>Actinomycetota</taxon>
        <taxon>Actinomycetes</taxon>
        <taxon>Micrococcales</taxon>
        <taxon>Cellulomonadaceae</taxon>
        <taxon>Cellulomonas</taxon>
    </lineage>
</organism>
<dbReference type="EMBL" id="JAAXOY010000217">
    <property type="protein sequence ID" value="NKY39818.1"/>
    <property type="molecule type" value="Genomic_DNA"/>
</dbReference>
<proteinExistence type="predicted"/>
<name>A0ABX1JZR6_9CELL</name>
<accession>A0ABX1JZR6</accession>
<evidence type="ECO:0000256" key="1">
    <source>
        <dbReference type="SAM" id="MobiDB-lite"/>
    </source>
</evidence>
<feature type="region of interest" description="Disordered" evidence="1">
    <location>
        <begin position="42"/>
        <end position="74"/>
    </location>
</feature>
<evidence type="ECO:0000313" key="2">
    <source>
        <dbReference type="EMBL" id="NKY39818.1"/>
    </source>
</evidence>
<feature type="compositionally biased region" description="Gly residues" evidence="1">
    <location>
        <begin position="56"/>
        <end position="66"/>
    </location>
</feature>
<protein>
    <recommendedName>
        <fullName evidence="4">GNAT family N-acetyltransferase</fullName>
    </recommendedName>
</protein>
<reference evidence="2 3" key="1">
    <citation type="submission" date="2020-04" db="EMBL/GenBank/DDBJ databases">
        <title>MicrobeNet Type strains.</title>
        <authorList>
            <person name="Nicholson A.C."/>
        </authorList>
    </citation>
    <scope>NUCLEOTIDE SEQUENCE [LARGE SCALE GENOMIC DNA]</scope>
    <source>
        <strain evidence="2 3">ATCC BAA-787</strain>
    </source>
</reference>
<comment type="caution">
    <text evidence="2">The sequence shown here is derived from an EMBL/GenBank/DDBJ whole genome shotgun (WGS) entry which is preliminary data.</text>
</comment>
<feature type="compositionally biased region" description="Basic and acidic residues" evidence="1">
    <location>
        <begin position="43"/>
        <end position="52"/>
    </location>
</feature>
<evidence type="ECO:0008006" key="4">
    <source>
        <dbReference type="Google" id="ProtNLM"/>
    </source>
</evidence>
<feature type="non-terminal residue" evidence="2">
    <location>
        <position position="1"/>
    </location>
</feature>
<keyword evidence="3" id="KW-1185">Reference proteome</keyword>
<gene>
    <name evidence="2" type="ORF">HGA02_09835</name>
</gene>